<gene>
    <name evidence="3" type="ORF">Micbo1qcDRAFT_7936</name>
</gene>
<sequence length="561" mass="62884">MGNQTRPRTDQYGWLGKPSAQSAPNTALGEKRCGENQQSSRGPPLPIDEALRNYCNIPGRGYLVVAIDQDYESHVFQSANCPADIERYVDKKGLKAHMLKLKNSSQTSVNVLKRSGSDSQYYQSSVGRPDGEGLPNAKKRLRHTPTPYDDEPAPESPRPVPTSKGRRIRIDNSKEIWEFYEQQFKNCQQTACKLIAKAWVKAVEPKKQSTHPYTGKDEKAPEWWPKPWGTSKDERVRHKEPDHLYKRERVYLLCHILRLVIQPLESQHPAIRKVNLDVRKLDEITMEALSTFFTDKENPNNEKKRPYLRDIFKVARQEERFGRGEIDPSACVHVRPDERVSGEDDLHSQNDDDESQGFSSTSEPTKQHGTPQILVNHEAQISGASMGRSSFSDGAFLGSQPRFHQSGTMDNGGLPSAFHQHESLGLGDDFMYAGSEATARRSSAYPSTATDFTSPTTSVTSWYTTAAAQPTTMYTMHTAPPNNVHSQQTVHLSHDLLGMDDFSRGYGHQPTHGGELHATLDPMSLTNHTAYSSYATHHEPGMPSVAKMETHHPGLAPYPSR</sequence>
<dbReference type="OrthoDB" id="5338458at2759"/>
<dbReference type="AlphaFoldDB" id="A0A136JJW7"/>
<feature type="domain" description="Subtelomeric hrmA-associated cluster protein AFUB-079030/YDR124W-like helical bundle" evidence="2">
    <location>
        <begin position="169"/>
        <end position="316"/>
    </location>
</feature>
<dbReference type="STRING" id="196109.A0A136JJW7"/>
<proteinExistence type="predicted"/>
<reference evidence="4" key="1">
    <citation type="submission" date="2016-02" db="EMBL/GenBank/DDBJ databases">
        <title>Draft genome sequence of Microdochium bolleyi, a fungal endophyte of beachgrass.</title>
        <authorList>
            <consortium name="DOE Joint Genome Institute"/>
            <person name="David A.S."/>
            <person name="May G."/>
            <person name="Haridas S."/>
            <person name="Lim J."/>
            <person name="Wang M."/>
            <person name="Labutti K."/>
            <person name="Lipzen A."/>
            <person name="Barry K."/>
            <person name="Grigoriev I.V."/>
        </authorList>
    </citation>
    <scope>NUCLEOTIDE SEQUENCE [LARGE SCALE GENOMIC DNA]</scope>
    <source>
        <strain evidence="4">J235TASD1</strain>
    </source>
</reference>
<protein>
    <recommendedName>
        <fullName evidence="2">Subtelomeric hrmA-associated cluster protein AFUB-079030/YDR124W-like helical bundle domain-containing protein</fullName>
    </recommendedName>
</protein>
<name>A0A136JJW7_9PEZI</name>
<feature type="compositionally biased region" description="Basic and acidic residues" evidence="1">
    <location>
        <begin position="339"/>
        <end position="350"/>
    </location>
</feature>
<feature type="compositionally biased region" description="Polar residues" evidence="1">
    <location>
        <begin position="356"/>
        <end position="370"/>
    </location>
</feature>
<dbReference type="InterPro" id="IPR047092">
    <property type="entry name" value="AFUB_07903/YDR124W-like_hel"/>
</dbReference>
<feature type="region of interest" description="Disordered" evidence="1">
    <location>
        <begin position="1"/>
        <end position="46"/>
    </location>
</feature>
<dbReference type="Proteomes" id="UP000070501">
    <property type="component" value="Unassembled WGS sequence"/>
</dbReference>
<evidence type="ECO:0000259" key="2">
    <source>
        <dbReference type="Pfam" id="PF11001"/>
    </source>
</evidence>
<feature type="region of interest" description="Disordered" evidence="1">
    <location>
        <begin position="339"/>
        <end position="371"/>
    </location>
</feature>
<evidence type="ECO:0000313" key="4">
    <source>
        <dbReference type="Proteomes" id="UP000070501"/>
    </source>
</evidence>
<feature type="compositionally biased region" description="Polar residues" evidence="1">
    <location>
        <begin position="117"/>
        <end position="126"/>
    </location>
</feature>
<dbReference type="Pfam" id="PF11001">
    <property type="entry name" value="AFUB_07903_YDR124W_hel"/>
    <property type="match status" value="1"/>
</dbReference>
<dbReference type="PANTHER" id="PTHR36102:SF1">
    <property type="entry name" value="YDR124W-LIKE HELICAL BUNDLE DOMAIN-CONTAINING PROTEIN"/>
    <property type="match status" value="1"/>
</dbReference>
<dbReference type="EMBL" id="KQ964245">
    <property type="protein sequence ID" value="KXJ97448.1"/>
    <property type="molecule type" value="Genomic_DNA"/>
</dbReference>
<evidence type="ECO:0000256" key="1">
    <source>
        <dbReference type="SAM" id="MobiDB-lite"/>
    </source>
</evidence>
<keyword evidence="4" id="KW-1185">Reference proteome</keyword>
<feature type="region of interest" description="Disordered" evidence="1">
    <location>
        <begin position="113"/>
        <end position="165"/>
    </location>
</feature>
<evidence type="ECO:0000313" key="3">
    <source>
        <dbReference type="EMBL" id="KXJ97448.1"/>
    </source>
</evidence>
<dbReference type="InterPro" id="IPR021264">
    <property type="entry name" value="AFUB_079030/YDR124W-like"/>
</dbReference>
<feature type="region of interest" description="Disordered" evidence="1">
    <location>
        <begin position="392"/>
        <end position="420"/>
    </location>
</feature>
<organism evidence="3 4">
    <name type="scientific">Microdochium bolleyi</name>
    <dbReference type="NCBI Taxonomy" id="196109"/>
    <lineage>
        <taxon>Eukaryota</taxon>
        <taxon>Fungi</taxon>
        <taxon>Dikarya</taxon>
        <taxon>Ascomycota</taxon>
        <taxon>Pezizomycotina</taxon>
        <taxon>Sordariomycetes</taxon>
        <taxon>Xylariomycetidae</taxon>
        <taxon>Xylariales</taxon>
        <taxon>Microdochiaceae</taxon>
        <taxon>Microdochium</taxon>
    </lineage>
</organism>
<accession>A0A136JJW7</accession>
<dbReference type="InParanoid" id="A0A136JJW7"/>
<dbReference type="PANTHER" id="PTHR36102">
    <property type="entry name" value="CHROMOSOME 10, WHOLE GENOME SHOTGUN SEQUENCE"/>
    <property type="match status" value="1"/>
</dbReference>